<keyword evidence="4" id="KW-1185">Reference proteome</keyword>
<dbReference type="OrthoDB" id="8856820at2759"/>
<dbReference type="InterPro" id="IPR036770">
    <property type="entry name" value="Ankyrin_rpt-contain_sf"/>
</dbReference>
<protein>
    <submittedName>
        <fullName evidence="5 6">Protein ANKUB1-like</fullName>
    </submittedName>
</protein>
<feature type="domain" description="Ubiquitin-like" evidence="3">
    <location>
        <begin position="73"/>
        <end position="156"/>
    </location>
</feature>
<feature type="domain" description="Ubiquitin-like" evidence="3">
    <location>
        <begin position="1"/>
        <end position="79"/>
    </location>
</feature>
<dbReference type="Gene3D" id="3.10.20.90">
    <property type="entry name" value="Phosphatidylinositol 3-kinase Catalytic Subunit, Chain A, domain 1"/>
    <property type="match status" value="1"/>
</dbReference>
<dbReference type="RefSeq" id="XP_055862648.1">
    <property type="nucleotide sequence ID" value="XM_056006673.1"/>
</dbReference>
<evidence type="ECO:0000313" key="7">
    <source>
        <dbReference type="RefSeq" id="XP_055862650.1"/>
    </source>
</evidence>
<organism evidence="4 6">
    <name type="scientific">Biomphalaria glabrata</name>
    <name type="common">Bloodfluke planorb</name>
    <name type="synonym">Freshwater snail</name>
    <dbReference type="NCBI Taxonomy" id="6526"/>
    <lineage>
        <taxon>Eukaryota</taxon>
        <taxon>Metazoa</taxon>
        <taxon>Spiralia</taxon>
        <taxon>Lophotrochozoa</taxon>
        <taxon>Mollusca</taxon>
        <taxon>Gastropoda</taxon>
        <taxon>Heterobranchia</taxon>
        <taxon>Euthyneura</taxon>
        <taxon>Panpulmonata</taxon>
        <taxon>Hygrophila</taxon>
        <taxon>Lymnaeoidea</taxon>
        <taxon>Planorbidae</taxon>
        <taxon>Biomphalaria</taxon>
    </lineage>
</organism>
<dbReference type="SUPFAM" id="SSF54236">
    <property type="entry name" value="Ubiquitin-like"/>
    <property type="match status" value="1"/>
</dbReference>
<gene>
    <name evidence="5 6 7 8 9" type="primary">LOC106075239</name>
</gene>
<dbReference type="Gene3D" id="1.25.40.20">
    <property type="entry name" value="Ankyrin repeat-containing domain"/>
    <property type="match status" value="1"/>
</dbReference>
<feature type="coiled-coil region" evidence="1">
    <location>
        <begin position="365"/>
        <end position="393"/>
    </location>
</feature>
<dbReference type="CDD" id="cd17051">
    <property type="entry name" value="Ubl2_ANKUB1"/>
    <property type="match status" value="1"/>
</dbReference>
<evidence type="ECO:0000259" key="3">
    <source>
        <dbReference type="PROSITE" id="PS50053"/>
    </source>
</evidence>
<dbReference type="RefSeq" id="XP_055862651.1">
    <property type="nucleotide sequence ID" value="XM_056006676.1"/>
</dbReference>
<keyword evidence="1" id="KW-0175">Coiled coil</keyword>
<dbReference type="OMA" id="WCKEDGH"/>
<dbReference type="SUPFAM" id="SSF48403">
    <property type="entry name" value="Ankyrin repeat"/>
    <property type="match status" value="1"/>
</dbReference>
<dbReference type="PANTHER" id="PTHR46885:SF1">
    <property type="entry name" value="PROTEIN ANKUB1"/>
    <property type="match status" value="1"/>
</dbReference>
<evidence type="ECO:0000313" key="6">
    <source>
        <dbReference type="RefSeq" id="XP_055862649.1"/>
    </source>
</evidence>
<evidence type="ECO:0000313" key="9">
    <source>
        <dbReference type="RefSeq" id="XP_055862652.1"/>
    </source>
</evidence>
<dbReference type="InterPro" id="IPR029071">
    <property type="entry name" value="Ubiquitin-like_domsf"/>
</dbReference>
<dbReference type="RefSeq" id="XP_055862650.1">
    <property type="nucleotide sequence ID" value="XM_056006675.1"/>
</dbReference>
<evidence type="ECO:0000256" key="1">
    <source>
        <dbReference type="SAM" id="Coils"/>
    </source>
</evidence>
<dbReference type="RefSeq" id="XP_055862649.1">
    <property type="nucleotide sequence ID" value="XM_056006674.1"/>
</dbReference>
<dbReference type="Proteomes" id="UP001165740">
    <property type="component" value="Chromosome 12"/>
</dbReference>
<dbReference type="RefSeq" id="XP_055862652.1">
    <property type="nucleotide sequence ID" value="XM_056006677.1"/>
</dbReference>
<feature type="region of interest" description="Disordered" evidence="2">
    <location>
        <begin position="563"/>
        <end position="592"/>
    </location>
</feature>
<proteinExistence type="predicted"/>
<evidence type="ECO:0000313" key="4">
    <source>
        <dbReference type="Proteomes" id="UP001165740"/>
    </source>
</evidence>
<accession>A0A9W2YIY2</accession>
<evidence type="ECO:0000313" key="5">
    <source>
        <dbReference type="RefSeq" id="XP_055862648.1"/>
    </source>
</evidence>
<evidence type="ECO:0000256" key="2">
    <source>
        <dbReference type="SAM" id="MobiDB-lite"/>
    </source>
</evidence>
<sequence>MLIFGSFRGQRLTLQVSAGMTVAELKENIKQLLGISKDFYRQDKKVLALTYAGADLQDALVFTDLGILPGTNIQIKLKEEVKPVLSIHCSHNQQTINVFETIYISRMKLDQVRSIASMKTGLPIGIFRLVTQDGREMFDGNRLDDYGVDIGHTIMLENWDGWNEYLNLAIMGFTPQVIAQLAGDEALVRYQMRVALFIAAHFGHVDLARYLLKLGCRSDEATGYHPSRAWCQEDGHKDSRKCPVHEATLCGQLAVLKLFVYHDITCLKAKDGEGLEPINLALRNKIKHCASFLVSKQWSKINITKTFAVRLGTYALLKAWCQRAKERALLKYGVAKSSLKRRTFYNGALVNHGVLVDGFSKSPMNGRTKAALQKEEKTAKEEQRRQKNFLSEEDLTTLCKEDPENYFRTLIALHNMKTQQKGHVKFPPRLSKLFPMPRSEFSDVANEQGDLKTNSSRLYYNNSISDTNKPKVYLTKSEVGKLPPISSRLFNANDQDLKPEGDISKSKAGMIRLINNSKGAYFQSSSTASSNKLTLQEQNKQTTEAKGAMYLYAGADKHRKSLTAPSVTSGVSFGDDSEEDSKTRRSRFKKKKERLSDAMLLSKAKSSEGGLPLPLVSNEQARRPFFYHHGQREDELVESTLGLVSKYIGDTSRERAIKSLTLAKTFTGKPWLGQVRVALNLTNNNLRRTMPIEKGSPKTNVVVN</sequence>
<dbReference type="GeneID" id="106075239"/>
<reference evidence="5 6" key="1">
    <citation type="submission" date="2025-04" db="UniProtKB">
        <authorList>
            <consortium name="RefSeq"/>
        </authorList>
    </citation>
    <scope>IDENTIFICATION</scope>
</reference>
<dbReference type="PROSITE" id="PS50053">
    <property type="entry name" value="UBIQUITIN_2"/>
    <property type="match status" value="2"/>
</dbReference>
<dbReference type="InterPro" id="IPR042788">
    <property type="entry name" value="ANKUB1"/>
</dbReference>
<name>A0A9W2YIY2_BIOGL</name>
<dbReference type="AlphaFoldDB" id="A0A9W2YIY2"/>
<dbReference type="PANTHER" id="PTHR46885">
    <property type="entry name" value="PROTEIN ANKUB1"/>
    <property type="match status" value="1"/>
</dbReference>
<dbReference type="InterPro" id="IPR000626">
    <property type="entry name" value="Ubiquitin-like_dom"/>
</dbReference>
<evidence type="ECO:0000313" key="8">
    <source>
        <dbReference type="RefSeq" id="XP_055862651.1"/>
    </source>
</evidence>